<evidence type="ECO:0000256" key="1">
    <source>
        <dbReference type="SAM" id="MobiDB-lite"/>
    </source>
</evidence>
<evidence type="ECO:0008006" key="4">
    <source>
        <dbReference type="Google" id="ProtNLM"/>
    </source>
</evidence>
<dbReference type="InterPro" id="IPR053842">
    <property type="entry name" value="NikA-like"/>
</dbReference>
<dbReference type="EMBL" id="JAGTXB010000005">
    <property type="protein sequence ID" value="MBS0028250.1"/>
    <property type="molecule type" value="Genomic_DNA"/>
</dbReference>
<evidence type="ECO:0000313" key="3">
    <source>
        <dbReference type="Proteomes" id="UP000676386"/>
    </source>
</evidence>
<feature type="compositionally biased region" description="Basic residues" evidence="1">
    <location>
        <begin position="9"/>
        <end position="18"/>
    </location>
</feature>
<gene>
    <name evidence="2" type="ORF">KE626_13110</name>
</gene>
<keyword evidence="3" id="KW-1185">Reference proteome</keyword>
<dbReference type="Pfam" id="PF21983">
    <property type="entry name" value="NikA-like"/>
    <property type="match status" value="1"/>
</dbReference>
<proteinExistence type="predicted"/>
<dbReference type="Proteomes" id="UP000676386">
    <property type="component" value="Unassembled WGS sequence"/>
</dbReference>
<evidence type="ECO:0000313" key="2">
    <source>
        <dbReference type="EMBL" id="MBS0028250.1"/>
    </source>
</evidence>
<reference evidence="2 3" key="1">
    <citation type="submission" date="2021-04" db="EMBL/GenBank/DDBJ databases">
        <title>Chitinophaga sp. nov., isolated from the rhizosphere soil.</title>
        <authorList>
            <person name="He S."/>
        </authorList>
    </citation>
    <scope>NUCLEOTIDE SEQUENCE [LARGE SCALE GENOMIC DNA]</scope>
    <source>
        <strain evidence="2 3">2R12</strain>
    </source>
</reference>
<accession>A0ABS5IZ60</accession>
<dbReference type="RefSeq" id="WP_211973353.1">
    <property type="nucleotide sequence ID" value="NZ_CBFHAM010000007.1"/>
</dbReference>
<comment type="caution">
    <text evidence="2">The sequence shown here is derived from an EMBL/GenBank/DDBJ whole genome shotgun (WGS) entry which is preliminary data.</text>
</comment>
<organism evidence="2 3">
    <name type="scientific">Chitinophaga hostae</name>
    <dbReference type="NCBI Taxonomy" id="2831022"/>
    <lineage>
        <taxon>Bacteria</taxon>
        <taxon>Pseudomonadati</taxon>
        <taxon>Bacteroidota</taxon>
        <taxon>Chitinophagia</taxon>
        <taxon>Chitinophagales</taxon>
        <taxon>Chitinophagaceae</taxon>
        <taxon>Chitinophaga</taxon>
    </lineage>
</organism>
<name>A0ABS5IZ60_9BACT</name>
<sequence length="77" mass="8660">MERSEQRPKSKGGRPAKAVRKEKQFSLRLTEAEFATVKEKAANAGFTFTMYLRKMALMGQVKARQNISVIANITGKK</sequence>
<protein>
    <recommendedName>
        <fullName evidence="4">Mobilization protein</fullName>
    </recommendedName>
</protein>
<feature type="region of interest" description="Disordered" evidence="1">
    <location>
        <begin position="1"/>
        <end position="22"/>
    </location>
</feature>